<proteinExistence type="predicted"/>
<evidence type="ECO:0000313" key="3">
    <source>
        <dbReference type="Proteomes" id="UP000435877"/>
    </source>
</evidence>
<dbReference type="Proteomes" id="UP000435877">
    <property type="component" value="Unassembled WGS sequence"/>
</dbReference>
<dbReference type="RefSeq" id="WP_235035640.1">
    <property type="nucleotide sequence ID" value="NZ_CACSIK010000001.1"/>
</dbReference>
<dbReference type="EC" id="1.14.-.-" evidence="2"/>
<evidence type="ECO:0000313" key="1">
    <source>
        <dbReference type="EMBL" id="CAA0089573.1"/>
    </source>
</evidence>
<dbReference type="EMBL" id="CACSIK010000001">
    <property type="protein sequence ID" value="CAA0089573.1"/>
    <property type="molecule type" value="Genomic_DNA"/>
</dbReference>
<dbReference type="GO" id="GO:0003746">
    <property type="term" value="F:translation elongation factor activity"/>
    <property type="evidence" value="ECO:0007669"/>
    <property type="project" value="UniProtKB-KW"/>
</dbReference>
<dbReference type="AlphaFoldDB" id="A0A5S9NZR8"/>
<accession>A0A5S9NZR8</accession>
<dbReference type="Proteomes" id="UP000439591">
    <property type="component" value="Unassembled WGS sequence"/>
</dbReference>
<evidence type="ECO:0000313" key="4">
    <source>
        <dbReference type="Proteomes" id="UP000439591"/>
    </source>
</evidence>
<dbReference type="Pfam" id="PF04315">
    <property type="entry name" value="EpmC"/>
    <property type="match status" value="1"/>
</dbReference>
<keyword evidence="3" id="KW-1185">Reference proteome</keyword>
<name>A0A5S9NZR8_9GAMM</name>
<protein>
    <submittedName>
        <fullName evidence="2">Elongation factor P hydroxylase</fullName>
        <ecNumber evidence="2">1.14.-.-</ecNumber>
    </submittedName>
</protein>
<dbReference type="InterPro" id="IPR007411">
    <property type="entry name" value="EpmC"/>
</dbReference>
<sequence length="71" mass="7459">MPSAAMLKIPAANAEQLCRVFDACFANSTGTRLVGGGNEPLYLPGADNDGHQVIFRADYAASALHEAHTTL</sequence>
<dbReference type="GO" id="GO:0016491">
    <property type="term" value="F:oxidoreductase activity"/>
    <property type="evidence" value="ECO:0007669"/>
    <property type="project" value="UniProtKB-KW"/>
</dbReference>
<keyword evidence="2" id="KW-0648">Protein biosynthesis</keyword>
<reference evidence="3 4" key="1">
    <citation type="submission" date="2019-11" db="EMBL/GenBank/DDBJ databases">
        <authorList>
            <person name="Holert J."/>
        </authorList>
    </citation>
    <scope>NUCLEOTIDE SEQUENCE [LARGE SCALE GENOMIC DNA]</scope>
    <source>
        <strain evidence="2">BC3_2A</strain>
        <strain evidence="1">SB11_1A</strain>
    </source>
</reference>
<keyword evidence="2" id="KW-0560">Oxidoreductase</keyword>
<keyword evidence="2" id="KW-0251">Elongation factor</keyword>
<gene>
    <name evidence="2" type="primary">epmC_3</name>
    <name evidence="1" type="ORF">IHBHHGIJ_01814</name>
    <name evidence="2" type="ORF">KFEGEMFD_01416</name>
</gene>
<organism evidence="2 4">
    <name type="scientific">Zhongshania aliphaticivorans</name>
    <dbReference type="NCBI Taxonomy" id="1470434"/>
    <lineage>
        <taxon>Bacteria</taxon>
        <taxon>Pseudomonadati</taxon>
        <taxon>Pseudomonadota</taxon>
        <taxon>Gammaproteobacteria</taxon>
        <taxon>Cellvibrionales</taxon>
        <taxon>Spongiibacteraceae</taxon>
        <taxon>Zhongshania</taxon>
    </lineage>
</organism>
<dbReference type="EMBL" id="CACSIM010000002">
    <property type="protein sequence ID" value="CAA0096433.1"/>
    <property type="molecule type" value="Genomic_DNA"/>
</dbReference>
<evidence type="ECO:0000313" key="2">
    <source>
        <dbReference type="EMBL" id="CAA0096433.1"/>
    </source>
</evidence>